<organism evidence="10 11">
    <name type="scientific">Candidatus Woesebacteria bacterium GW2011_GWB1_39_10</name>
    <dbReference type="NCBI Taxonomy" id="1618572"/>
    <lineage>
        <taxon>Bacteria</taxon>
        <taxon>Candidatus Woeseibacteriota</taxon>
    </lineage>
</organism>
<feature type="transmembrane region" description="Helical" evidence="8">
    <location>
        <begin position="342"/>
        <end position="362"/>
    </location>
</feature>
<feature type="transmembrane region" description="Helical" evidence="8">
    <location>
        <begin position="288"/>
        <end position="304"/>
    </location>
</feature>
<keyword evidence="6 8" id="KW-1133">Transmembrane helix</keyword>
<feature type="transmembrane region" description="Helical" evidence="8">
    <location>
        <begin position="115"/>
        <end position="132"/>
    </location>
</feature>
<evidence type="ECO:0000256" key="2">
    <source>
        <dbReference type="ARBA" id="ARBA00022475"/>
    </source>
</evidence>
<feature type="transmembrane region" description="Helical" evidence="8">
    <location>
        <begin position="201"/>
        <end position="221"/>
    </location>
</feature>
<keyword evidence="5 8" id="KW-0812">Transmembrane</keyword>
<keyword evidence="2" id="KW-1003">Cell membrane</keyword>
<evidence type="ECO:0000256" key="6">
    <source>
        <dbReference type="ARBA" id="ARBA00022989"/>
    </source>
</evidence>
<dbReference type="AlphaFoldDB" id="A0A0G0LV34"/>
<evidence type="ECO:0000313" key="11">
    <source>
        <dbReference type="Proteomes" id="UP000034774"/>
    </source>
</evidence>
<feature type="transmembrane region" description="Helical" evidence="8">
    <location>
        <begin position="12"/>
        <end position="37"/>
    </location>
</feature>
<feature type="transmembrane region" description="Helical" evidence="8">
    <location>
        <begin position="261"/>
        <end position="281"/>
    </location>
</feature>
<evidence type="ECO:0000256" key="5">
    <source>
        <dbReference type="ARBA" id="ARBA00022692"/>
    </source>
</evidence>
<dbReference type="InterPro" id="IPR050297">
    <property type="entry name" value="LipidA_mod_glycosyltrf_83"/>
</dbReference>
<feature type="transmembrane region" description="Helical" evidence="8">
    <location>
        <begin position="165"/>
        <end position="194"/>
    </location>
</feature>
<dbReference type="GO" id="GO:0005886">
    <property type="term" value="C:plasma membrane"/>
    <property type="evidence" value="ECO:0007669"/>
    <property type="project" value="UniProtKB-SubCell"/>
</dbReference>
<evidence type="ECO:0000256" key="7">
    <source>
        <dbReference type="ARBA" id="ARBA00023136"/>
    </source>
</evidence>
<evidence type="ECO:0000256" key="8">
    <source>
        <dbReference type="SAM" id="Phobius"/>
    </source>
</evidence>
<accession>A0A0G0LV34</accession>
<dbReference type="EMBL" id="LBVU01000004">
    <property type="protein sequence ID" value="KKQ91865.1"/>
    <property type="molecule type" value="Genomic_DNA"/>
</dbReference>
<dbReference type="Proteomes" id="UP000034774">
    <property type="component" value="Unassembled WGS sequence"/>
</dbReference>
<evidence type="ECO:0000256" key="4">
    <source>
        <dbReference type="ARBA" id="ARBA00022679"/>
    </source>
</evidence>
<dbReference type="PANTHER" id="PTHR33908">
    <property type="entry name" value="MANNOSYLTRANSFERASE YKCB-RELATED"/>
    <property type="match status" value="1"/>
</dbReference>
<evidence type="ECO:0000259" key="9">
    <source>
        <dbReference type="Pfam" id="PF13231"/>
    </source>
</evidence>
<dbReference type="GO" id="GO:0016763">
    <property type="term" value="F:pentosyltransferase activity"/>
    <property type="evidence" value="ECO:0007669"/>
    <property type="project" value="TreeGrafter"/>
</dbReference>
<dbReference type="Pfam" id="PF13231">
    <property type="entry name" value="PMT_2"/>
    <property type="match status" value="1"/>
</dbReference>
<dbReference type="GO" id="GO:0009103">
    <property type="term" value="P:lipopolysaccharide biosynthetic process"/>
    <property type="evidence" value="ECO:0007669"/>
    <property type="project" value="UniProtKB-ARBA"/>
</dbReference>
<dbReference type="STRING" id="1618572.UT17_C0004G0213"/>
<evidence type="ECO:0000313" key="10">
    <source>
        <dbReference type="EMBL" id="KKQ91865.1"/>
    </source>
</evidence>
<protein>
    <recommendedName>
        <fullName evidence="9">Glycosyltransferase RgtA/B/C/D-like domain-containing protein</fullName>
    </recommendedName>
</protein>
<comment type="caution">
    <text evidence="10">The sequence shown here is derived from an EMBL/GenBank/DDBJ whole genome shotgun (WGS) entry which is preliminary data.</text>
</comment>
<proteinExistence type="predicted"/>
<evidence type="ECO:0000256" key="3">
    <source>
        <dbReference type="ARBA" id="ARBA00022676"/>
    </source>
</evidence>
<comment type="subcellular location">
    <subcellularLocation>
        <location evidence="1">Cell membrane</location>
        <topology evidence="1">Multi-pass membrane protein</topology>
    </subcellularLocation>
</comment>
<keyword evidence="4" id="KW-0808">Transferase</keyword>
<feature type="domain" description="Glycosyltransferase RgtA/B/C/D-like" evidence="9">
    <location>
        <begin position="66"/>
        <end position="213"/>
    </location>
</feature>
<name>A0A0G0LV34_9BACT</name>
<sequence>MKKFLKDWKWVIVAGIIILGFGFVLRIFHLTIIPVFADEAIYIRWSQIMASEPTLRFLPLSDGKQPLFMWILMFFVKKMTDPLFAGRLLSAVSGVGSMIGLFLLTYYIFKSKKAALFASILWAVSPVSLFFDRMALVDAMLTCFGIWTLYLSLVVADTLRLDMAMILGFVLGFAGLTKSPALFFAALIPVCVILLKKPKDIFKYAGLLGVAYVIALGMYNIQRLGPNFGMLSSRTSDYIFPLSRIFVYPTDPIRYNLPTTLSWLIAMGPVGLLLLAFVGIATNFKKQTKYILILGVWFITPLIYEAEFSKSFTLRYILFLIPPLYVFAASAFSKLNNKWRYLTAIFFAIFLIQAGIFDYFLVVSPQKANFPARDRSGYFQEWTSGIGIKESADYVRNIHSLNPDKQIVVGTEGYFGTLPDGFTMYVQDLSNVIVVGTGLAINKIPQPLVEAKKAGNPTYLIVNKSRLIVDPSKLNIKLIQEFPKEPRVPGTTEFLHNGPQDALYLFELK</sequence>
<keyword evidence="7 8" id="KW-0472">Membrane</keyword>
<evidence type="ECO:0000256" key="1">
    <source>
        <dbReference type="ARBA" id="ARBA00004651"/>
    </source>
</evidence>
<keyword evidence="3" id="KW-0328">Glycosyltransferase</keyword>
<reference evidence="10 11" key="1">
    <citation type="journal article" date="2015" name="Nature">
        <title>rRNA introns, odd ribosomes, and small enigmatic genomes across a large radiation of phyla.</title>
        <authorList>
            <person name="Brown C.T."/>
            <person name="Hug L.A."/>
            <person name="Thomas B.C."/>
            <person name="Sharon I."/>
            <person name="Castelle C.J."/>
            <person name="Singh A."/>
            <person name="Wilkins M.J."/>
            <person name="Williams K.H."/>
            <person name="Banfield J.F."/>
        </authorList>
    </citation>
    <scope>NUCLEOTIDE SEQUENCE [LARGE SCALE GENOMIC DNA]</scope>
</reference>
<gene>
    <name evidence="10" type="ORF">UT17_C0004G0213</name>
</gene>
<dbReference type="PANTHER" id="PTHR33908:SF11">
    <property type="entry name" value="MEMBRANE PROTEIN"/>
    <property type="match status" value="1"/>
</dbReference>
<feature type="transmembrane region" description="Helical" evidence="8">
    <location>
        <begin position="88"/>
        <end position="109"/>
    </location>
</feature>
<dbReference type="InterPro" id="IPR038731">
    <property type="entry name" value="RgtA/B/C-like"/>
</dbReference>
<feature type="transmembrane region" description="Helical" evidence="8">
    <location>
        <begin position="139"/>
        <end position="159"/>
    </location>
</feature>
<feature type="transmembrane region" description="Helical" evidence="8">
    <location>
        <begin position="316"/>
        <end position="335"/>
    </location>
</feature>